<feature type="region of interest" description="Disordered" evidence="1">
    <location>
        <begin position="330"/>
        <end position="458"/>
    </location>
</feature>
<evidence type="ECO:0000313" key="4">
    <source>
        <dbReference type="Proteomes" id="UP000054477"/>
    </source>
</evidence>
<keyword evidence="4" id="KW-1185">Reference proteome</keyword>
<feature type="compositionally biased region" description="Low complexity" evidence="1">
    <location>
        <begin position="412"/>
        <end position="422"/>
    </location>
</feature>
<feature type="compositionally biased region" description="Basic residues" evidence="1">
    <location>
        <begin position="347"/>
        <end position="357"/>
    </location>
</feature>
<feature type="compositionally biased region" description="Basic and acidic residues" evidence="1">
    <location>
        <begin position="358"/>
        <end position="375"/>
    </location>
</feature>
<dbReference type="Pfam" id="PF20411">
    <property type="entry name" value="DUF6697"/>
    <property type="match status" value="1"/>
</dbReference>
<evidence type="ECO:0000256" key="1">
    <source>
        <dbReference type="SAM" id="MobiDB-lite"/>
    </source>
</evidence>
<dbReference type="InterPro" id="IPR046520">
    <property type="entry name" value="DUF6697"/>
</dbReference>
<dbReference type="STRING" id="1095629.A0A0C9Y187"/>
<evidence type="ECO:0000259" key="2">
    <source>
        <dbReference type="Pfam" id="PF20411"/>
    </source>
</evidence>
<feature type="region of interest" description="Disordered" evidence="1">
    <location>
        <begin position="1"/>
        <end position="69"/>
    </location>
</feature>
<evidence type="ECO:0000313" key="3">
    <source>
        <dbReference type="EMBL" id="KIK01843.1"/>
    </source>
</evidence>
<reference evidence="3 4" key="1">
    <citation type="submission" date="2014-04" db="EMBL/GenBank/DDBJ databases">
        <authorList>
            <consortium name="DOE Joint Genome Institute"/>
            <person name="Kuo A."/>
            <person name="Kohler A."/>
            <person name="Nagy L.G."/>
            <person name="Floudas D."/>
            <person name="Copeland A."/>
            <person name="Barry K.W."/>
            <person name="Cichocki N."/>
            <person name="Veneault-Fourrey C."/>
            <person name="LaButti K."/>
            <person name="Lindquist E.A."/>
            <person name="Lipzen A."/>
            <person name="Lundell T."/>
            <person name="Morin E."/>
            <person name="Murat C."/>
            <person name="Sun H."/>
            <person name="Tunlid A."/>
            <person name="Henrissat B."/>
            <person name="Grigoriev I.V."/>
            <person name="Hibbett D.S."/>
            <person name="Martin F."/>
            <person name="Nordberg H.P."/>
            <person name="Cantor M.N."/>
            <person name="Hua S.X."/>
        </authorList>
    </citation>
    <scope>NUCLEOTIDE SEQUENCE [LARGE SCALE GENOMIC DNA]</scope>
    <source>
        <strain evidence="3 4">LaAM-08-1</strain>
    </source>
</reference>
<sequence>MEVEDTPSMSPPPNMKLEPKSPHEHKRLIPYVSVPSRQMSTRPAKGALRPPPQVPTPASTSKRPKKEEHKIFSLPRSITDTYMKSYKPLTLTPPPIPLTVPRKLLRLAYGGSDQQFLQFVQPNANPSSSTLRRMVWPQIEMNPLMPSIPGHPGIVFASRHEILENPPWTVWCRCLESPTAMWSYLGEYESELCGEMSAEQFRDQPQKAKDAWAELLMKGKAFDVYVAMRARIALRKHNVIPLERLVLEDGKPETDEQVAVRSKSLEDGEIKAIKHKKGLEVESEDIIRAFSCGDEAIDIIRMRCVSYDHVFAQDLQRQFNNYDQLLEQEQGKKAAEEGGGGKQGSSLKRKRKVKGGTRRGEKGRGKGKGKARDTTPSEGDESEDEDDLEYVDQASSSSRPKRKSTKWDMKTGGRVVVGRGDVQANDGDGEVLCRTGWESDDDDSLPVLTDSDSGAETD</sequence>
<dbReference type="AlphaFoldDB" id="A0A0C9Y187"/>
<dbReference type="Proteomes" id="UP000054477">
    <property type="component" value="Unassembled WGS sequence"/>
</dbReference>
<reference evidence="4" key="2">
    <citation type="submission" date="2015-01" db="EMBL/GenBank/DDBJ databases">
        <title>Evolutionary Origins and Diversification of the Mycorrhizal Mutualists.</title>
        <authorList>
            <consortium name="DOE Joint Genome Institute"/>
            <consortium name="Mycorrhizal Genomics Consortium"/>
            <person name="Kohler A."/>
            <person name="Kuo A."/>
            <person name="Nagy L.G."/>
            <person name="Floudas D."/>
            <person name="Copeland A."/>
            <person name="Barry K.W."/>
            <person name="Cichocki N."/>
            <person name="Veneault-Fourrey C."/>
            <person name="LaButti K."/>
            <person name="Lindquist E.A."/>
            <person name="Lipzen A."/>
            <person name="Lundell T."/>
            <person name="Morin E."/>
            <person name="Murat C."/>
            <person name="Riley R."/>
            <person name="Ohm R."/>
            <person name="Sun H."/>
            <person name="Tunlid A."/>
            <person name="Henrissat B."/>
            <person name="Grigoriev I.V."/>
            <person name="Hibbett D.S."/>
            <person name="Martin F."/>
        </authorList>
    </citation>
    <scope>NUCLEOTIDE SEQUENCE [LARGE SCALE GENOMIC DNA]</scope>
    <source>
        <strain evidence="4">LaAM-08-1</strain>
    </source>
</reference>
<protein>
    <recommendedName>
        <fullName evidence="2">DUF6697 domain-containing protein</fullName>
    </recommendedName>
</protein>
<name>A0A0C9Y187_9AGAR</name>
<feature type="compositionally biased region" description="Acidic residues" evidence="1">
    <location>
        <begin position="378"/>
        <end position="390"/>
    </location>
</feature>
<organism evidence="3 4">
    <name type="scientific">Laccaria amethystina LaAM-08-1</name>
    <dbReference type="NCBI Taxonomy" id="1095629"/>
    <lineage>
        <taxon>Eukaryota</taxon>
        <taxon>Fungi</taxon>
        <taxon>Dikarya</taxon>
        <taxon>Basidiomycota</taxon>
        <taxon>Agaricomycotina</taxon>
        <taxon>Agaricomycetes</taxon>
        <taxon>Agaricomycetidae</taxon>
        <taxon>Agaricales</taxon>
        <taxon>Agaricineae</taxon>
        <taxon>Hydnangiaceae</taxon>
        <taxon>Laccaria</taxon>
    </lineage>
</organism>
<gene>
    <name evidence="3" type="ORF">K443DRAFT_132155</name>
</gene>
<feature type="domain" description="DUF6697" evidence="2">
    <location>
        <begin position="99"/>
        <end position="317"/>
    </location>
</feature>
<accession>A0A0C9Y187</accession>
<dbReference type="EMBL" id="KN838601">
    <property type="protein sequence ID" value="KIK01843.1"/>
    <property type="molecule type" value="Genomic_DNA"/>
</dbReference>
<dbReference type="OrthoDB" id="3265858at2759"/>
<dbReference type="HOGENOM" id="CLU_512946_0_0_1"/>
<proteinExistence type="predicted"/>